<dbReference type="SMART" id="SM00482">
    <property type="entry name" value="POLAc"/>
    <property type="match status" value="1"/>
</dbReference>
<feature type="compositionally biased region" description="Low complexity" evidence="6">
    <location>
        <begin position="47"/>
        <end position="70"/>
    </location>
</feature>
<accession>F4PRT6</accession>
<dbReference type="Pfam" id="PF00476">
    <property type="entry name" value="DNA_pol_A"/>
    <property type="match status" value="2"/>
</dbReference>
<dbReference type="RefSeq" id="XP_004359222.1">
    <property type="nucleotide sequence ID" value="XM_004359165.1"/>
</dbReference>
<evidence type="ECO:0000313" key="9">
    <source>
        <dbReference type="Proteomes" id="UP000007797"/>
    </source>
</evidence>
<keyword evidence="2" id="KW-0808">Transferase</keyword>
<dbReference type="KEGG" id="dfa:DFA_01253"/>
<evidence type="ECO:0000313" key="8">
    <source>
        <dbReference type="EMBL" id="EGG21372.1"/>
    </source>
</evidence>
<keyword evidence="4" id="KW-0239">DNA-directed DNA polymerase</keyword>
<dbReference type="OrthoDB" id="2320933at2759"/>
<dbReference type="GO" id="GO:0003677">
    <property type="term" value="F:DNA binding"/>
    <property type="evidence" value="ECO:0007669"/>
    <property type="project" value="InterPro"/>
</dbReference>
<feature type="region of interest" description="Disordered" evidence="6">
    <location>
        <begin position="114"/>
        <end position="135"/>
    </location>
</feature>
<reference evidence="9" key="1">
    <citation type="journal article" date="2011" name="Genome Res.">
        <title>Phylogeny-wide analysis of social amoeba genomes highlights ancient origins for complex intercellular communication.</title>
        <authorList>
            <person name="Heidel A.J."/>
            <person name="Lawal H.M."/>
            <person name="Felder M."/>
            <person name="Schilde C."/>
            <person name="Helps N.R."/>
            <person name="Tunggal B."/>
            <person name="Rivero F."/>
            <person name="John U."/>
            <person name="Schleicher M."/>
            <person name="Eichinger L."/>
            <person name="Platzer M."/>
            <person name="Noegel A.A."/>
            <person name="Schaap P."/>
            <person name="Gloeckner G."/>
        </authorList>
    </citation>
    <scope>NUCLEOTIDE SEQUENCE [LARGE SCALE GENOMIC DNA]</scope>
    <source>
        <strain evidence="9">SH3</strain>
    </source>
</reference>
<evidence type="ECO:0000256" key="4">
    <source>
        <dbReference type="ARBA" id="ARBA00022932"/>
    </source>
</evidence>
<dbReference type="Gene3D" id="3.30.70.370">
    <property type="match status" value="1"/>
</dbReference>
<dbReference type="OMA" id="ENNDINC"/>
<dbReference type="Gene3D" id="1.20.1060.10">
    <property type="entry name" value="Taq DNA Polymerase, Chain T, domain 4"/>
    <property type="match status" value="1"/>
</dbReference>
<protein>
    <recommendedName>
        <fullName evidence="1">DNA-directed DNA polymerase</fullName>
        <ecNumber evidence="1">2.7.7.7</ecNumber>
    </recommendedName>
</protein>
<dbReference type="InterPro" id="IPR001098">
    <property type="entry name" value="DNA-dir_DNA_pol_A_palm_dom"/>
</dbReference>
<dbReference type="PROSITE" id="PS00447">
    <property type="entry name" value="DNA_POLYMERASE_A"/>
    <property type="match status" value="1"/>
</dbReference>
<dbReference type="PANTHER" id="PTHR10133:SF62">
    <property type="entry name" value="DNA POLYMERASE THETA"/>
    <property type="match status" value="1"/>
</dbReference>
<dbReference type="SUPFAM" id="SSF53098">
    <property type="entry name" value="Ribonuclease H-like"/>
    <property type="match status" value="1"/>
</dbReference>
<feature type="domain" description="DNA-directed DNA polymerase family A palm" evidence="7">
    <location>
        <begin position="770"/>
        <end position="975"/>
    </location>
</feature>
<evidence type="ECO:0000256" key="2">
    <source>
        <dbReference type="ARBA" id="ARBA00022679"/>
    </source>
</evidence>
<name>F4PRT6_CACFS</name>
<dbReference type="InterPro" id="IPR019760">
    <property type="entry name" value="DNA-dir_DNA_pol_A_CS"/>
</dbReference>
<evidence type="ECO:0000256" key="1">
    <source>
        <dbReference type="ARBA" id="ARBA00012417"/>
    </source>
</evidence>
<dbReference type="GO" id="GO:0003887">
    <property type="term" value="F:DNA-directed DNA polymerase activity"/>
    <property type="evidence" value="ECO:0007669"/>
    <property type="project" value="UniProtKB-KW"/>
</dbReference>
<dbReference type="SUPFAM" id="SSF56672">
    <property type="entry name" value="DNA/RNA polymerases"/>
    <property type="match status" value="1"/>
</dbReference>
<dbReference type="GeneID" id="14873525"/>
<comment type="catalytic activity">
    <reaction evidence="5">
        <text>DNA(n) + a 2'-deoxyribonucleoside 5'-triphosphate = DNA(n+1) + diphosphate</text>
        <dbReference type="Rhea" id="RHEA:22508"/>
        <dbReference type="Rhea" id="RHEA-COMP:17339"/>
        <dbReference type="Rhea" id="RHEA-COMP:17340"/>
        <dbReference type="ChEBI" id="CHEBI:33019"/>
        <dbReference type="ChEBI" id="CHEBI:61560"/>
        <dbReference type="ChEBI" id="CHEBI:173112"/>
        <dbReference type="EC" id="2.7.7.7"/>
    </reaction>
</comment>
<organism evidence="8 9">
    <name type="scientific">Cavenderia fasciculata</name>
    <name type="common">Slime mold</name>
    <name type="synonym">Dictyostelium fasciculatum</name>
    <dbReference type="NCBI Taxonomy" id="261658"/>
    <lineage>
        <taxon>Eukaryota</taxon>
        <taxon>Amoebozoa</taxon>
        <taxon>Evosea</taxon>
        <taxon>Eumycetozoa</taxon>
        <taxon>Dictyostelia</taxon>
        <taxon>Acytosteliales</taxon>
        <taxon>Cavenderiaceae</taxon>
        <taxon>Cavenderia</taxon>
    </lineage>
</organism>
<dbReference type="Proteomes" id="UP000007797">
    <property type="component" value="Unassembled WGS sequence"/>
</dbReference>
<proteinExistence type="predicted"/>
<dbReference type="AlphaFoldDB" id="F4PRT6"/>
<dbReference type="EC" id="2.7.7.7" evidence="1"/>
<dbReference type="GO" id="GO:0006261">
    <property type="term" value="P:DNA-templated DNA replication"/>
    <property type="evidence" value="ECO:0007669"/>
    <property type="project" value="InterPro"/>
</dbReference>
<keyword evidence="3" id="KW-0548">Nucleotidyltransferase</keyword>
<sequence>MENVKDNHNQLQLLLPVQQQQQQPLVVVVNEGEESFQFDFSSDKSLNNNNNNSNQSNNNNHNNTTTTTINNQSFNNILSTPKEFIKKIARVEKKLDRFEKKYLEKAIIVNLHQRDNHNHNHNNNHSNDTSRDNSIVIDESPITQKRKKLKTDLLPPLFFSTPHLPPPIQATTMTIDGDGEEIEDKEEKEKRKRIEEAESAKIIEEELKRKEQLEQEKRQLKEKMVRFKDQLVQELAVKFPTTRLKEDELRGYAFKGFISPFPGASDPQPHYGLIRSKEIVPRVITETSYDWFKSLWATQVHFSYCLVYQSHLPLSSSPLLELVGEDEISFLPKLNHVVGICIYIETTGNIVYYLPLNNPQEKSVKYQVTKTGKLNHINDPLQQQQITTNTTTAIVVANNHNNKPIIIDQQNNTNEFLEKCRILTKIIMENPNSYKYLYNCRAQIKMLMSMDIHVKKGIMDPRVGAWLLDPDKYKDTTLDTLVREFSQDKKLSTNVDELNHYDRSFHHCYRSFVLMKQLFTRFHFNRDLYKIFNEMEMPLLVILAKMEYNGIGFDDATCQNTKYEVLQKLQYIEVKARLMVPDLKFSMSSKEDMSNILYNVLRVVDIPKANRGKIVKRHHSTKAAILEAVPEEKAAFPKMLIEWRKLSHHLLNYVHVLFKFGYYNPDYEMMRIYTTIMQTNVPTGRLAMTYPNLQSIANAFTFRESPISFSDVSTNNVSKASSSASQHCSPPYDHHNVTVDYSPSPNESKSIGSLSTLELKEDNCRLITVRIRDSFIPRKGYLFLSADYSQIELRILAHLSEDKLLLDGLNNPDFDFFKTMFVQMNKGTRIEDVTAEERDIAKELCYGILYGMGTWSLANKLDRDEKEARILKEKLYNTYRDLIKYIDSVKKRYHQVGYVETFYHRKRFLDNNTRDKVEIEKEKRKAVNSIPQGTAADIIKQAMISIDRIFEEQKTPALMVLQIHDELLFEVREDSNGRNQIFRYSFNSS</sequence>
<gene>
    <name evidence="8" type="ORF">DFA_01253</name>
</gene>
<dbReference type="EMBL" id="GL883010">
    <property type="protein sequence ID" value="EGG21372.1"/>
    <property type="molecule type" value="Genomic_DNA"/>
</dbReference>
<feature type="region of interest" description="Disordered" evidence="6">
    <location>
        <begin position="720"/>
        <end position="747"/>
    </location>
</feature>
<dbReference type="InterPro" id="IPR036397">
    <property type="entry name" value="RNaseH_sf"/>
</dbReference>
<dbReference type="GO" id="GO:0006302">
    <property type="term" value="P:double-strand break repair"/>
    <property type="evidence" value="ECO:0007669"/>
    <property type="project" value="TreeGrafter"/>
</dbReference>
<keyword evidence="9" id="KW-1185">Reference proteome</keyword>
<dbReference type="InterPro" id="IPR002298">
    <property type="entry name" value="DNA_polymerase_A"/>
</dbReference>
<evidence type="ECO:0000256" key="5">
    <source>
        <dbReference type="ARBA" id="ARBA00049244"/>
    </source>
</evidence>
<evidence type="ECO:0000256" key="3">
    <source>
        <dbReference type="ARBA" id="ARBA00022695"/>
    </source>
</evidence>
<feature type="region of interest" description="Disordered" evidence="6">
    <location>
        <begin position="40"/>
        <end position="70"/>
    </location>
</feature>
<evidence type="ECO:0000259" key="7">
    <source>
        <dbReference type="SMART" id="SM00482"/>
    </source>
</evidence>
<dbReference type="Gene3D" id="1.10.150.20">
    <property type="entry name" value="5' to 3' exonuclease, C-terminal subdomain"/>
    <property type="match status" value="1"/>
</dbReference>
<dbReference type="Gene3D" id="3.30.420.10">
    <property type="entry name" value="Ribonuclease H-like superfamily/Ribonuclease H"/>
    <property type="match status" value="1"/>
</dbReference>
<dbReference type="PANTHER" id="PTHR10133">
    <property type="entry name" value="DNA POLYMERASE I"/>
    <property type="match status" value="1"/>
</dbReference>
<dbReference type="InterPro" id="IPR043502">
    <property type="entry name" value="DNA/RNA_pol_sf"/>
</dbReference>
<feature type="region of interest" description="Disordered" evidence="6">
    <location>
        <begin position="158"/>
        <end position="193"/>
    </location>
</feature>
<dbReference type="STRING" id="1054147.F4PRT6"/>
<evidence type="ECO:0000256" key="6">
    <source>
        <dbReference type="SAM" id="MobiDB-lite"/>
    </source>
</evidence>
<dbReference type="InterPro" id="IPR012337">
    <property type="entry name" value="RNaseH-like_sf"/>
</dbReference>